<dbReference type="InterPro" id="IPR015915">
    <property type="entry name" value="Kelch-typ_b-propeller"/>
</dbReference>
<dbReference type="SUPFAM" id="SSF117281">
    <property type="entry name" value="Kelch motif"/>
    <property type="match status" value="1"/>
</dbReference>
<dbReference type="Gene3D" id="2.120.10.80">
    <property type="entry name" value="Kelch-type beta propeller"/>
    <property type="match status" value="1"/>
</dbReference>
<name>A0A9N9JFD5_9GLOM</name>
<dbReference type="InterPro" id="IPR001810">
    <property type="entry name" value="F-box_dom"/>
</dbReference>
<dbReference type="Pfam" id="PF24681">
    <property type="entry name" value="Kelch_KLHDC2_KLHL20_DRC7"/>
    <property type="match status" value="1"/>
</dbReference>
<dbReference type="Proteomes" id="UP000789759">
    <property type="component" value="Unassembled WGS sequence"/>
</dbReference>
<feature type="domain" description="F-box" evidence="1">
    <location>
        <begin position="4"/>
        <end position="56"/>
    </location>
</feature>
<dbReference type="InterPro" id="IPR052637">
    <property type="entry name" value="KLHDC3-like"/>
</dbReference>
<dbReference type="EMBL" id="CAJVQA010022996">
    <property type="protein sequence ID" value="CAG8776476.1"/>
    <property type="molecule type" value="Genomic_DNA"/>
</dbReference>
<dbReference type="PANTHER" id="PTHR46461">
    <property type="entry name" value="KELCH DOMAIN-CONTAINING PROTEIN 3"/>
    <property type="match status" value="1"/>
</dbReference>
<reference evidence="2" key="1">
    <citation type="submission" date="2021-06" db="EMBL/GenBank/DDBJ databases">
        <authorList>
            <person name="Kallberg Y."/>
            <person name="Tangrot J."/>
            <person name="Rosling A."/>
        </authorList>
    </citation>
    <scope>NUCLEOTIDE SEQUENCE</scope>
    <source>
        <strain evidence="2">FL966</strain>
    </source>
</reference>
<protein>
    <submittedName>
        <fullName evidence="2">7357_t:CDS:1</fullName>
    </submittedName>
</protein>
<proteinExistence type="predicted"/>
<dbReference type="InterPro" id="IPR036047">
    <property type="entry name" value="F-box-like_dom_sf"/>
</dbReference>
<keyword evidence="3" id="KW-1185">Reference proteome</keyword>
<organism evidence="2 3">
    <name type="scientific">Cetraspora pellucida</name>
    <dbReference type="NCBI Taxonomy" id="1433469"/>
    <lineage>
        <taxon>Eukaryota</taxon>
        <taxon>Fungi</taxon>
        <taxon>Fungi incertae sedis</taxon>
        <taxon>Mucoromycota</taxon>
        <taxon>Glomeromycotina</taxon>
        <taxon>Glomeromycetes</taxon>
        <taxon>Diversisporales</taxon>
        <taxon>Gigasporaceae</taxon>
        <taxon>Cetraspora</taxon>
    </lineage>
</organism>
<dbReference type="AlphaFoldDB" id="A0A9N9JFD5"/>
<dbReference type="OrthoDB" id="10250130at2759"/>
<comment type="caution">
    <text evidence="2">The sequence shown here is derived from an EMBL/GenBank/DDBJ whole genome shotgun (WGS) entry which is preliminary data.</text>
</comment>
<dbReference type="GO" id="GO:0003682">
    <property type="term" value="F:chromatin binding"/>
    <property type="evidence" value="ECO:0007669"/>
    <property type="project" value="InterPro"/>
</dbReference>
<dbReference type="GO" id="GO:0005737">
    <property type="term" value="C:cytoplasm"/>
    <property type="evidence" value="ECO:0007669"/>
    <property type="project" value="TreeGrafter"/>
</dbReference>
<sequence length="404" mass="46518">MLEDSRLLRLPTETLYIIMEQLNINDRKNLSQTCRLLYRMTTKFRFGFVSPEWEAVNVGITNSNIIASNYRDGVWSNNIFYLVIFFKDQPICWSLNLDARPITWTRTIIVLESPDSYEPVRYCAAAVITNSMYIFGGENIETEELSNVLYKLDMTSFKMVKIESSATTAPRKMHSLNAINSGRLVMFGGRCLMNGEMYDTQHFAIYDINNRCWSNIKSNNIPYRRASHSTIVLDEKLYIYGGQQINSSSASTETQIHDDKDIHLYDVRQENWNKIIAPYPDGSRLSPTLTLPSDWIKTDGSKVGRRVHAAIFSMSQRIIILGGKERDNFRYENETNEGRPWELLKSLSLEERNWDHIRIKGLPQMGCVAVVGEYKSETKGIFVVGKVHNDDDLIMGWIKDSIDI</sequence>
<evidence type="ECO:0000313" key="3">
    <source>
        <dbReference type="Proteomes" id="UP000789759"/>
    </source>
</evidence>
<accession>A0A9N9JFD5</accession>
<gene>
    <name evidence="2" type="ORF">CPELLU_LOCUS16146</name>
</gene>
<dbReference type="SMART" id="SM00256">
    <property type="entry name" value="FBOX"/>
    <property type="match status" value="1"/>
</dbReference>
<dbReference type="PROSITE" id="PS50181">
    <property type="entry name" value="FBOX"/>
    <property type="match status" value="1"/>
</dbReference>
<evidence type="ECO:0000313" key="2">
    <source>
        <dbReference type="EMBL" id="CAG8776476.1"/>
    </source>
</evidence>
<dbReference type="Pfam" id="PF00646">
    <property type="entry name" value="F-box"/>
    <property type="match status" value="1"/>
</dbReference>
<dbReference type="CDD" id="cd09917">
    <property type="entry name" value="F-box_SF"/>
    <property type="match status" value="1"/>
</dbReference>
<dbReference type="SUPFAM" id="SSF81383">
    <property type="entry name" value="F-box domain"/>
    <property type="match status" value="1"/>
</dbReference>
<dbReference type="PANTHER" id="PTHR46461:SF1">
    <property type="entry name" value="KELCH DOMAIN-CONTAINING PROTEIN 3"/>
    <property type="match status" value="1"/>
</dbReference>
<evidence type="ECO:0000259" key="1">
    <source>
        <dbReference type="PROSITE" id="PS50181"/>
    </source>
</evidence>